<keyword evidence="2" id="KW-1185">Reference proteome</keyword>
<name>A0A328DKE2_9ASTE</name>
<dbReference type="InterPro" id="IPR035979">
    <property type="entry name" value="RBD_domain_sf"/>
</dbReference>
<dbReference type="Gene3D" id="3.30.70.330">
    <property type="match status" value="1"/>
</dbReference>
<dbReference type="InterPro" id="IPR012677">
    <property type="entry name" value="Nucleotide-bd_a/b_plait_sf"/>
</dbReference>
<protein>
    <recommendedName>
        <fullName evidence="3">RRM domain-containing protein</fullName>
    </recommendedName>
</protein>
<sequence>MNNVGNIRVMELDSFKRFIMLPSFLIEHSMVPSNSYCKNFMQQNGHNECSKVVYDNALYQSSCLQDALCANLPTRTHEQTLMTFLNESLNQIRAKIARDCQAIIGVTIFRHGRPGFLTFGKVEETSNAIALDGVRFGARPNLPSYPRRSIDRSRPSLPRQIRERASGNWSSFRWVDALSHPAGGFAGSRCCSLRSTPEGVAGLRPVVPLHEI</sequence>
<evidence type="ECO:0008006" key="3">
    <source>
        <dbReference type="Google" id="ProtNLM"/>
    </source>
</evidence>
<organism evidence="1 2">
    <name type="scientific">Cuscuta australis</name>
    <dbReference type="NCBI Taxonomy" id="267555"/>
    <lineage>
        <taxon>Eukaryota</taxon>
        <taxon>Viridiplantae</taxon>
        <taxon>Streptophyta</taxon>
        <taxon>Embryophyta</taxon>
        <taxon>Tracheophyta</taxon>
        <taxon>Spermatophyta</taxon>
        <taxon>Magnoliopsida</taxon>
        <taxon>eudicotyledons</taxon>
        <taxon>Gunneridae</taxon>
        <taxon>Pentapetalae</taxon>
        <taxon>asterids</taxon>
        <taxon>lamiids</taxon>
        <taxon>Solanales</taxon>
        <taxon>Convolvulaceae</taxon>
        <taxon>Cuscuteae</taxon>
        <taxon>Cuscuta</taxon>
        <taxon>Cuscuta subgen. Grammica</taxon>
        <taxon>Cuscuta sect. Cleistogrammica</taxon>
    </lineage>
</organism>
<dbReference type="Proteomes" id="UP000249390">
    <property type="component" value="Unassembled WGS sequence"/>
</dbReference>
<proteinExistence type="predicted"/>
<comment type="caution">
    <text evidence="1">The sequence shown here is derived from an EMBL/GenBank/DDBJ whole genome shotgun (WGS) entry which is preliminary data.</text>
</comment>
<dbReference type="GO" id="GO:0003676">
    <property type="term" value="F:nucleic acid binding"/>
    <property type="evidence" value="ECO:0007669"/>
    <property type="project" value="InterPro"/>
</dbReference>
<dbReference type="AlphaFoldDB" id="A0A328DKE2"/>
<evidence type="ECO:0000313" key="1">
    <source>
        <dbReference type="EMBL" id="RAL44533.1"/>
    </source>
</evidence>
<reference evidence="1 2" key="1">
    <citation type="submission" date="2018-06" db="EMBL/GenBank/DDBJ databases">
        <title>The Genome of Cuscuta australis (Dodder) Provides Insight into the Evolution of Plant Parasitism.</title>
        <authorList>
            <person name="Liu H."/>
        </authorList>
    </citation>
    <scope>NUCLEOTIDE SEQUENCE [LARGE SCALE GENOMIC DNA]</scope>
    <source>
        <strain evidence="2">cv. Yunnan</strain>
        <tissue evidence="1">Vines</tissue>
    </source>
</reference>
<gene>
    <name evidence="1" type="ORF">DM860_011810</name>
</gene>
<dbReference type="SUPFAM" id="SSF54928">
    <property type="entry name" value="RNA-binding domain, RBD"/>
    <property type="match status" value="1"/>
</dbReference>
<accession>A0A328DKE2</accession>
<dbReference type="EMBL" id="NQVE01000143">
    <property type="protein sequence ID" value="RAL44533.1"/>
    <property type="molecule type" value="Genomic_DNA"/>
</dbReference>
<evidence type="ECO:0000313" key="2">
    <source>
        <dbReference type="Proteomes" id="UP000249390"/>
    </source>
</evidence>